<proteinExistence type="predicted"/>
<protein>
    <submittedName>
        <fullName evidence="1">Uncharacterized protein</fullName>
    </submittedName>
</protein>
<accession>A0A843WKQ1</accession>
<dbReference type="AlphaFoldDB" id="A0A843WKQ1"/>
<dbReference type="Proteomes" id="UP000652761">
    <property type="component" value="Unassembled WGS sequence"/>
</dbReference>
<dbReference type="EMBL" id="NMUH01003016">
    <property type="protein sequence ID" value="MQM03340.1"/>
    <property type="molecule type" value="Genomic_DNA"/>
</dbReference>
<evidence type="ECO:0000313" key="2">
    <source>
        <dbReference type="Proteomes" id="UP000652761"/>
    </source>
</evidence>
<name>A0A843WKQ1_COLES</name>
<gene>
    <name evidence="1" type="ORF">Taro_036126</name>
</gene>
<evidence type="ECO:0000313" key="1">
    <source>
        <dbReference type="EMBL" id="MQM03340.1"/>
    </source>
</evidence>
<keyword evidence="2" id="KW-1185">Reference proteome</keyword>
<comment type="caution">
    <text evidence="1">The sequence shown here is derived from an EMBL/GenBank/DDBJ whole genome shotgun (WGS) entry which is preliminary data.</text>
</comment>
<organism evidence="1 2">
    <name type="scientific">Colocasia esculenta</name>
    <name type="common">Wild taro</name>
    <name type="synonym">Arum esculentum</name>
    <dbReference type="NCBI Taxonomy" id="4460"/>
    <lineage>
        <taxon>Eukaryota</taxon>
        <taxon>Viridiplantae</taxon>
        <taxon>Streptophyta</taxon>
        <taxon>Embryophyta</taxon>
        <taxon>Tracheophyta</taxon>
        <taxon>Spermatophyta</taxon>
        <taxon>Magnoliopsida</taxon>
        <taxon>Liliopsida</taxon>
        <taxon>Araceae</taxon>
        <taxon>Aroideae</taxon>
        <taxon>Colocasieae</taxon>
        <taxon>Colocasia</taxon>
    </lineage>
</organism>
<reference evidence="1" key="1">
    <citation type="submission" date="2017-07" db="EMBL/GenBank/DDBJ databases">
        <title>Taro Niue Genome Assembly and Annotation.</title>
        <authorList>
            <person name="Atibalentja N."/>
            <person name="Keating K."/>
            <person name="Fields C.J."/>
        </authorList>
    </citation>
    <scope>NUCLEOTIDE SEQUENCE</scope>
    <source>
        <strain evidence="1">Niue_2</strain>
        <tissue evidence="1">Leaf</tissue>
    </source>
</reference>
<sequence>MEQSYDDDLMATFTRVVEKLSRSALDAADTIDQASINLPTRCQLQPSLRQMKSFREGVGSFVDPSGITGRDRIDGGGANLDDDMDIERLMLDLAARS</sequence>